<keyword evidence="1" id="KW-1133">Transmembrane helix</keyword>
<organism evidence="2 3">
    <name type="scientific">Dreissena polymorpha</name>
    <name type="common">Zebra mussel</name>
    <name type="synonym">Mytilus polymorpha</name>
    <dbReference type="NCBI Taxonomy" id="45954"/>
    <lineage>
        <taxon>Eukaryota</taxon>
        <taxon>Metazoa</taxon>
        <taxon>Spiralia</taxon>
        <taxon>Lophotrochozoa</taxon>
        <taxon>Mollusca</taxon>
        <taxon>Bivalvia</taxon>
        <taxon>Autobranchia</taxon>
        <taxon>Heteroconchia</taxon>
        <taxon>Euheterodonta</taxon>
        <taxon>Imparidentia</taxon>
        <taxon>Neoheterodontei</taxon>
        <taxon>Myida</taxon>
        <taxon>Dreissenoidea</taxon>
        <taxon>Dreissenidae</taxon>
        <taxon>Dreissena</taxon>
    </lineage>
</organism>
<dbReference type="AlphaFoldDB" id="A0A9D4DV11"/>
<dbReference type="InterPro" id="IPR031046">
    <property type="entry name" value="CARNS1"/>
</dbReference>
<keyword evidence="3" id="KW-1185">Reference proteome</keyword>
<evidence type="ECO:0000313" key="2">
    <source>
        <dbReference type="EMBL" id="KAH3754492.1"/>
    </source>
</evidence>
<dbReference type="EMBL" id="JAIWYP010000010">
    <property type="protein sequence ID" value="KAH3754492.1"/>
    <property type="molecule type" value="Genomic_DNA"/>
</dbReference>
<proteinExistence type="predicted"/>
<comment type="caution">
    <text evidence="2">The sequence shown here is derived from an EMBL/GenBank/DDBJ whole genome shotgun (WGS) entry which is preliminary data.</text>
</comment>
<keyword evidence="1" id="KW-0812">Transmembrane</keyword>
<feature type="transmembrane region" description="Helical" evidence="1">
    <location>
        <begin position="74"/>
        <end position="94"/>
    </location>
</feature>
<dbReference type="GO" id="GO:0035499">
    <property type="term" value="P:carnosine biosynthetic process"/>
    <property type="evidence" value="ECO:0007669"/>
    <property type="project" value="InterPro"/>
</dbReference>
<dbReference type="PANTHER" id="PTHR48066:SF1">
    <property type="entry name" value="CARNOSINE SYNTHASE 1"/>
    <property type="match status" value="1"/>
</dbReference>
<reference evidence="2" key="1">
    <citation type="journal article" date="2019" name="bioRxiv">
        <title>The Genome of the Zebra Mussel, Dreissena polymorpha: A Resource for Invasive Species Research.</title>
        <authorList>
            <person name="McCartney M.A."/>
            <person name="Auch B."/>
            <person name="Kono T."/>
            <person name="Mallez S."/>
            <person name="Zhang Y."/>
            <person name="Obille A."/>
            <person name="Becker A."/>
            <person name="Abrahante J.E."/>
            <person name="Garbe J."/>
            <person name="Badalamenti J.P."/>
            <person name="Herman A."/>
            <person name="Mangelson H."/>
            <person name="Liachko I."/>
            <person name="Sullivan S."/>
            <person name="Sone E.D."/>
            <person name="Koren S."/>
            <person name="Silverstein K.A.T."/>
            <person name="Beckman K.B."/>
            <person name="Gohl D.M."/>
        </authorList>
    </citation>
    <scope>NUCLEOTIDE SEQUENCE</scope>
    <source>
        <strain evidence="2">Duluth1</strain>
        <tissue evidence="2">Whole animal</tissue>
    </source>
</reference>
<dbReference type="GO" id="GO:0047730">
    <property type="term" value="F:carnosine synthase activity"/>
    <property type="evidence" value="ECO:0007669"/>
    <property type="project" value="InterPro"/>
</dbReference>
<evidence type="ECO:0000256" key="1">
    <source>
        <dbReference type="SAM" id="Phobius"/>
    </source>
</evidence>
<dbReference type="PANTHER" id="PTHR48066">
    <property type="entry name" value="CARNOSINE SYNTHASE 1"/>
    <property type="match status" value="1"/>
</dbReference>
<sequence>MVKCEEDIQNQHAYLINTLRTNDDYHGIGLGFSNSMILMDYLQGSEHDIDVVIFERKLIAAFVTDNGLTNWPSYTGTFFAVCCVLFALVCVLLFEVKCQVVILKACCCIFHHQQSPQMS</sequence>
<name>A0A9D4DV11_DREPO</name>
<gene>
    <name evidence="2" type="ORF">DPMN_189167</name>
</gene>
<keyword evidence="1" id="KW-0472">Membrane</keyword>
<dbReference type="GO" id="GO:0016887">
    <property type="term" value="F:ATP hydrolysis activity"/>
    <property type="evidence" value="ECO:0007669"/>
    <property type="project" value="InterPro"/>
</dbReference>
<accession>A0A9D4DV11</accession>
<dbReference type="Proteomes" id="UP000828390">
    <property type="component" value="Unassembled WGS sequence"/>
</dbReference>
<evidence type="ECO:0000313" key="3">
    <source>
        <dbReference type="Proteomes" id="UP000828390"/>
    </source>
</evidence>
<protein>
    <submittedName>
        <fullName evidence="2">Uncharacterized protein</fullName>
    </submittedName>
</protein>
<reference evidence="2" key="2">
    <citation type="submission" date="2020-11" db="EMBL/GenBank/DDBJ databases">
        <authorList>
            <person name="McCartney M.A."/>
            <person name="Auch B."/>
            <person name="Kono T."/>
            <person name="Mallez S."/>
            <person name="Becker A."/>
            <person name="Gohl D.M."/>
            <person name="Silverstein K.A.T."/>
            <person name="Koren S."/>
            <person name="Bechman K.B."/>
            <person name="Herman A."/>
            <person name="Abrahante J.E."/>
            <person name="Garbe J."/>
        </authorList>
    </citation>
    <scope>NUCLEOTIDE SEQUENCE</scope>
    <source>
        <strain evidence="2">Duluth1</strain>
        <tissue evidence="2">Whole animal</tissue>
    </source>
</reference>